<protein>
    <recommendedName>
        <fullName evidence="5">CBM10 domain-containing protein</fullName>
    </recommendedName>
</protein>
<dbReference type="PANTHER" id="PTHR40050:SF1">
    <property type="entry name" value="INNER SPORE COAT PROTEIN H"/>
    <property type="match status" value="1"/>
</dbReference>
<evidence type="ECO:0000313" key="7">
    <source>
        <dbReference type="Proteomes" id="UP000193920"/>
    </source>
</evidence>
<keyword evidence="7" id="KW-1185">Reference proteome</keyword>
<dbReference type="Pfam" id="PF08757">
    <property type="entry name" value="CotH"/>
    <property type="match status" value="1"/>
</dbReference>
<feature type="domain" description="CBM10" evidence="5">
    <location>
        <begin position="727"/>
        <end position="763"/>
    </location>
</feature>
<dbReference type="PANTHER" id="PTHR40050">
    <property type="entry name" value="INNER SPORE COAT PROTEIN H"/>
    <property type="match status" value="1"/>
</dbReference>
<evidence type="ECO:0000256" key="4">
    <source>
        <dbReference type="SAM" id="SignalP"/>
    </source>
</evidence>
<dbReference type="Pfam" id="PF02013">
    <property type="entry name" value="CBM_10"/>
    <property type="match status" value="2"/>
</dbReference>
<feature type="chain" id="PRO_5012260058" description="CBM10 domain-containing protein" evidence="4">
    <location>
        <begin position="19"/>
        <end position="768"/>
    </location>
</feature>
<evidence type="ECO:0000259" key="5">
    <source>
        <dbReference type="PROSITE" id="PS51763"/>
    </source>
</evidence>
<accession>A0A1Y2AJN2</accession>
<dbReference type="InterPro" id="IPR002883">
    <property type="entry name" value="CBM10/Dockerin_dom"/>
</dbReference>
<dbReference type="Gene3D" id="3.90.1220.10">
    <property type="entry name" value="Cellulose docking domain, dockering"/>
    <property type="match status" value="2"/>
</dbReference>
<sequence>MSFCKIITLLFLVYGVLSVTPFVEQGKRAKIFELIDNNVPTIKVTIPETDFISLKEAATPHSYYYKNGTFDIVQKCQYEINFVLNLLKNNNYKLNYPRYNISEILPELKIDNTGFSNIEVEKLMDNFDFDIGNATDSALALSNIISNNESKFNLIKIWYTLYQLRSSDISNFDFHFELYLRYLSYIKSTEPLEHALLIQAIVNLYIPDFKTKNALMTFELDGDIKIFKKVTFSLSGQNSRNYSKLNYNIKIKGGEDLYGRKQFKIRSDNSEPTFLRTKLIADIHNYIDLPSISANFANFYINDVYMGFYIITDSFKPSWINYIYGDEDTSNLYKCENTKNGLTTYKATYGCKNENDEVTDITEWVEFLNKVDQAESLSDLENVVDIDKFLIEMALEYLLDSWDHIQNGHNFYMYKTPQGLWTYLTYDFDLDFGQNKQPPQSYNDYLAMIKELNSHILNILILTEPTRFEEKIKQLVTEVFNPMILYPHIDELKEFIKPYVIFDKTPDANGKYPGRINNDVTDDFYSLEQWDINCEFTQIENMGCSPYGLKYWILGMYRNVCNHFKMNCDPIYMDENYDYTSNKNPKYNDDNNGELTSSTTDVKISTPSSISTSVTKITISSSIINTTSSATDVKTPAPSSISTSVTKITIPSSIVSTTSSTSTQTVVSAPSSIDQNLYKCLSEIIGYSCCPLGYENIYHDNYGDWGYDFENDTWCGLTPYINDQNEQCWSEPLGYPCCQKCSIIETNESGSWGFELNQWCGIPTYCQQ</sequence>
<gene>
    <name evidence="6" type="ORF">LY90DRAFT_707018</name>
</gene>
<dbReference type="PROSITE" id="PS51763">
    <property type="entry name" value="CBM10"/>
    <property type="match status" value="2"/>
</dbReference>
<keyword evidence="1 4" id="KW-0732">Signal</keyword>
<dbReference type="InterPro" id="IPR014867">
    <property type="entry name" value="Spore_coat_CotH_CotH2/3/7"/>
</dbReference>
<dbReference type="AlphaFoldDB" id="A0A1Y2AJN2"/>
<evidence type="ECO:0000256" key="1">
    <source>
        <dbReference type="ARBA" id="ARBA00022729"/>
    </source>
</evidence>
<dbReference type="GO" id="GO:0016787">
    <property type="term" value="F:hydrolase activity"/>
    <property type="evidence" value="ECO:0007669"/>
    <property type="project" value="UniProtKB-KW"/>
</dbReference>
<keyword evidence="3" id="KW-0378">Hydrolase</keyword>
<comment type="caution">
    <text evidence="6">The sequence shown here is derived from an EMBL/GenBank/DDBJ whole genome shotgun (WGS) entry which is preliminary data.</text>
</comment>
<dbReference type="InterPro" id="IPR009034">
    <property type="entry name" value="Dockerin_dom_fun_sf"/>
</dbReference>
<feature type="signal peptide" evidence="4">
    <location>
        <begin position="1"/>
        <end position="18"/>
    </location>
</feature>
<keyword evidence="2" id="KW-0677">Repeat</keyword>
<name>A0A1Y2AJN2_9FUNG</name>
<dbReference type="STRING" id="1754190.A0A1Y2AJN2"/>
<dbReference type="EMBL" id="MCOG01000242">
    <property type="protein sequence ID" value="ORY22778.1"/>
    <property type="molecule type" value="Genomic_DNA"/>
</dbReference>
<feature type="domain" description="CBM10" evidence="5">
    <location>
        <begin position="679"/>
        <end position="718"/>
    </location>
</feature>
<organism evidence="6 7">
    <name type="scientific">Neocallimastix californiae</name>
    <dbReference type="NCBI Taxonomy" id="1754190"/>
    <lineage>
        <taxon>Eukaryota</taxon>
        <taxon>Fungi</taxon>
        <taxon>Fungi incertae sedis</taxon>
        <taxon>Chytridiomycota</taxon>
        <taxon>Chytridiomycota incertae sedis</taxon>
        <taxon>Neocallimastigomycetes</taxon>
        <taxon>Neocallimastigales</taxon>
        <taxon>Neocallimastigaceae</taxon>
        <taxon>Neocallimastix</taxon>
    </lineage>
</organism>
<reference evidence="6 7" key="1">
    <citation type="submission" date="2016-08" db="EMBL/GenBank/DDBJ databases">
        <title>A Parts List for Fungal Cellulosomes Revealed by Comparative Genomics.</title>
        <authorList>
            <consortium name="DOE Joint Genome Institute"/>
            <person name="Haitjema C.H."/>
            <person name="Gilmore S.P."/>
            <person name="Henske J.K."/>
            <person name="Solomon K.V."/>
            <person name="De Groot R."/>
            <person name="Kuo A."/>
            <person name="Mondo S.J."/>
            <person name="Salamov A.A."/>
            <person name="Labutti K."/>
            <person name="Zhao Z."/>
            <person name="Chiniquy J."/>
            <person name="Barry K."/>
            <person name="Brewer H.M."/>
            <person name="Purvine S.O."/>
            <person name="Wright A.T."/>
            <person name="Boxma B."/>
            <person name="Van Alen T."/>
            <person name="Hackstein J.H."/>
            <person name="Baker S.E."/>
            <person name="Grigoriev I.V."/>
            <person name="O'Malley M.A."/>
        </authorList>
    </citation>
    <scope>NUCLEOTIDE SEQUENCE [LARGE SCALE GENOMIC DNA]</scope>
    <source>
        <strain evidence="6 7">G1</strain>
    </source>
</reference>
<dbReference type="SUPFAM" id="SSF64571">
    <property type="entry name" value="Cellulose docking domain, dockering"/>
    <property type="match status" value="2"/>
</dbReference>
<dbReference type="OrthoDB" id="10267127at2759"/>
<evidence type="ECO:0000256" key="2">
    <source>
        <dbReference type="ARBA" id="ARBA00022737"/>
    </source>
</evidence>
<dbReference type="Proteomes" id="UP000193920">
    <property type="component" value="Unassembled WGS sequence"/>
</dbReference>
<evidence type="ECO:0000313" key="6">
    <source>
        <dbReference type="EMBL" id="ORY22778.1"/>
    </source>
</evidence>
<evidence type="ECO:0000256" key="3">
    <source>
        <dbReference type="ARBA" id="ARBA00022801"/>
    </source>
</evidence>
<proteinExistence type="predicted"/>